<dbReference type="FunFam" id="2.30.30.870:FF:000004">
    <property type="entry name" value="Protein DOM34 homolog"/>
    <property type="match status" value="1"/>
</dbReference>
<dbReference type="Gene3D" id="2.30.30.870">
    <property type="entry name" value="Pelota, domain A"/>
    <property type="match status" value="1"/>
</dbReference>
<keyword evidence="4 10" id="KW-0963">Cytoplasm</keyword>
<dbReference type="Pfam" id="PF03465">
    <property type="entry name" value="eRF1_3"/>
    <property type="match status" value="1"/>
</dbReference>
<dbReference type="GO" id="GO:1990533">
    <property type="term" value="C:Dom34-Hbs1 complex"/>
    <property type="evidence" value="ECO:0007669"/>
    <property type="project" value="UniProtKB-ARBA"/>
</dbReference>
<dbReference type="InterPro" id="IPR005142">
    <property type="entry name" value="eRF1_3"/>
</dbReference>
<gene>
    <name evidence="12" type="ORF">PPACK8108_LOCUS2320</name>
</gene>
<dbReference type="GO" id="GO:0032790">
    <property type="term" value="P:ribosome disassembly"/>
    <property type="evidence" value="ECO:0007669"/>
    <property type="project" value="TreeGrafter"/>
</dbReference>
<comment type="similarity">
    <text evidence="3 10">Belongs to the eukaryotic release factor 1 family. Pelota subfamily.</text>
</comment>
<dbReference type="GO" id="GO:0006412">
    <property type="term" value="P:translation"/>
    <property type="evidence" value="ECO:0007669"/>
    <property type="project" value="UniProtKB-ARBA"/>
</dbReference>
<dbReference type="InterPro" id="IPR042226">
    <property type="entry name" value="eFR1_2_sf"/>
</dbReference>
<comment type="cofactor">
    <cofactor evidence="1 10">
        <name>a divalent metal cation</name>
        <dbReference type="ChEBI" id="CHEBI:60240"/>
    </cofactor>
</comment>
<dbReference type="FunFam" id="3.30.1330.30:FF:000008">
    <property type="entry name" value="Protein pelota homolog"/>
    <property type="match status" value="1"/>
</dbReference>
<dbReference type="GO" id="GO:0070481">
    <property type="term" value="P:nuclear-transcribed mRNA catabolic process, non-stop decay"/>
    <property type="evidence" value="ECO:0007669"/>
    <property type="project" value="InterPro"/>
</dbReference>
<dbReference type="InterPro" id="IPR029064">
    <property type="entry name" value="Ribosomal_eL30-like_sf"/>
</dbReference>
<feature type="domain" description="eRF1/Pelota-like N-terminal" evidence="11">
    <location>
        <begin position="1"/>
        <end position="160"/>
    </location>
</feature>
<dbReference type="PANTHER" id="PTHR10853:SF0">
    <property type="entry name" value="PROTEIN PELOTA HOMOLOG"/>
    <property type="match status" value="1"/>
</dbReference>
<evidence type="ECO:0000256" key="3">
    <source>
        <dbReference type="ARBA" id="ARBA00009504"/>
    </source>
</evidence>
<dbReference type="GO" id="GO:0051301">
    <property type="term" value="P:cell division"/>
    <property type="evidence" value="ECO:0007669"/>
    <property type="project" value="UniProtKB-KW"/>
</dbReference>
<accession>A0AAV0AJX1</accession>
<protein>
    <recommendedName>
        <fullName evidence="10">Protein DOM34 homolog</fullName>
    </recommendedName>
</protein>
<evidence type="ECO:0000313" key="12">
    <source>
        <dbReference type="EMBL" id="CAH7667881.1"/>
    </source>
</evidence>
<keyword evidence="13" id="KW-1185">Reference proteome</keyword>
<evidence type="ECO:0000256" key="6">
    <source>
        <dbReference type="ARBA" id="ARBA00022723"/>
    </source>
</evidence>
<dbReference type="SUPFAM" id="SSF53137">
    <property type="entry name" value="Translational machinery components"/>
    <property type="match status" value="1"/>
</dbReference>
<dbReference type="NCBIfam" id="TIGR00111">
    <property type="entry name" value="pelota"/>
    <property type="match status" value="1"/>
</dbReference>
<evidence type="ECO:0000256" key="2">
    <source>
        <dbReference type="ARBA" id="ARBA00004496"/>
    </source>
</evidence>
<dbReference type="Gene3D" id="3.30.1330.30">
    <property type="match status" value="1"/>
</dbReference>
<evidence type="ECO:0000256" key="7">
    <source>
        <dbReference type="ARBA" id="ARBA00022776"/>
    </source>
</evidence>
<keyword evidence="7" id="KW-0498">Mitosis</keyword>
<dbReference type="SMART" id="SM01194">
    <property type="entry name" value="eRF1_1"/>
    <property type="match status" value="1"/>
</dbReference>
<dbReference type="Proteomes" id="UP001153365">
    <property type="component" value="Unassembled WGS sequence"/>
</dbReference>
<dbReference type="GO" id="GO:0070651">
    <property type="term" value="P:nonfunctional rRNA decay"/>
    <property type="evidence" value="ECO:0007669"/>
    <property type="project" value="TreeGrafter"/>
</dbReference>
<organism evidence="12 13">
    <name type="scientific">Phakopsora pachyrhizi</name>
    <name type="common">Asian soybean rust disease fungus</name>
    <dbReference type="NCBI Taxonomy" id="170000"/>
    <lineage>
        <taxon>Eukaryota</taxon>
        <taxon>Fungi</taxon>
        <taxon>Dikarya</taxon>
        <taxon>Basidiomycota</taxon>
        <taxon>Pucciniomycotina</taxon>
        <taxon>Pucciniomycetes</taxon>
        <taxon>Pucciniales</taxon>
        <taxon>Phakopsoraceae</taxon>
        <taxon>Phakopsora</taxon>
    </lineage>
</organism>
<dbReference type="SUPFAM" id="SSF159065">
    <property type="entry name" value="Dom34/Pelota N-terminal domain-like"/>
    <property type="match status" value="1"/>
</dbReference>
<keyword evidence="8" id="KW-0469">Meiosis</keyword>
<dbReference type="GO" id="GO:0071025">
    <property type="term" value="P:RNA surveillance"/>
    <property type="evidence" value="ECO:0007669"/>
    <property type="project" value="InterPro"/>
</dbReference>
<keyword evidence="5" id="KW-0132">Cell division</keyword>
<evidence type="ECO:0000256" key="8">
    <source>
        <dbReference type="ARBA" id="ARBA00023254"/>
    </source>
</evidence>
<evidence type="ECO:0000259" key="11">
    <source>
        <dbReference type="SMART" id="SM01194"/>
    </source>
</evidence>
<evidence type="ECO:0000256" key="1">
    <source>
        <dbReference type="ARBA" id="ARBA00001968"/>
    </source>
</evidence>
<dbReference type="InterPro" id="IPR004405">
    <property type="entry name" value="TF_pelota"/>
</dbReference>
<dbReference type="FunFam" id="3.30.420.60:FF:000004">
    <property type="entry name" value="Protein DOM34 homolog"/>
    <property type="match status" value="1"/>
</dbReference>
<dbReference type="GO" id="GO:0046872">
    <property type="term" value="F:metal ion binding"/>
    <property type="evidence" value="ECO:0007669"/>
    <property type="project" value="UniProtKB-KW"/>
</dbReference>
<dbReference type="EMBL" id="CALTRL010000399">
    <property type="protein sequence ID" value="CAH7667881.1"/>
    <property type="molecule type" value="Genomic_DNA"/>
</dbReference>
<dbReference type="PANTHER" id="PTHR10853">
    <property type="entry name" value="PELOTA"/>
    <property type="match status" value="1"/>
</dbReference>
<dbReference type="SUPFAM" id="SSF55315">
    <property type="entry name" value="L30e-like"/>
    <property type="match status" value="1"/>
</dbReference>
<dbReference type="GO" id="GO:0005737">
    <property type="term" value="C:cytoplasm"/>
    <property type="evidence" value="ECO:0007669"/>
    <property type="project" value="UniProtKB-SubCell"/>
</dbReference>
<dbReference type="Gene3D" id="3.30.420.60">
    <property type="entry name" value="eRF1 domain 2"/>
    <property type="match status" value="1"/>
</dbReference>
<name>A0AAV0AJX1_PHAPC</name>
<evidence type="ECO:0000256" key="10">
    <source>
        <dbReference type="RuleBase" id="RU362019"/>
    </source>
</evidence>
<evidence type="ECO:0000256" key="5">
    <source>
        <dbReference type="ARBA" id="ARBA00022618"/>
    </source>
</evidence>
<proteinExistence type="inferred from homology"/>
<comment type="function">
    <text evidence="10">Component of the Dom34-Hbs1 complex, a complex that recognizes stalled ribosomes and triggers the No-Go Decay (NGD) pathway (PubMed:20890290). In the Dom34-Hbs1 complex, dom34 recognizes ribosomes stalled at the 3' end of an mRNA and engages stalled ribosomes by destabilizing mRNA in the mRNA channel. Following ribosome-binding, the Dom34-Hbs1 complex promotes the disassembly of stalled ribosomes, followed by degradation of damaged mRNAs as part of the NGD pathway.</text>
</comment>
<reference evidence="12" key="1">
    <citation type="submission" date="2022-06" db="EMBL/GenBank/DDBJ databases">
        <authorList>
            <consortium name="SYNGENTA / RWTH Aachen University"/>
        </authorList>
    </citation>
    <scope>NUCLEOTIDE SEQUENCE</scope>
</reference>
<dbReference type="InterPro" id="IPR058547">
    <property type="entry name" value="Pelota_N"/>
</dbReference>
<dbReference type="InterPro" id="IPR038069">
    <property type="entry name" value="Pelota/DOM34_N"/>
</dbReference>
<keyword evidence="9" id="KW-0131">Cell cycle</keyword>
<comment type="subcellular location">
    <subcellularLocation>
        <location evidence="2 10">Cytoplasm</location>
    </subcellularLocation>
</comment>
<dbReference type="AlphaFoldDB" id="A0AAV0AJX1"/>
<evidence type="ECO:0000256" key="4">
    <source>
        <dbReference type="ARBA" id="ARBA00022490"/>
    </source>
</evidence>
<dbReference type="Pfam" id="PF26356">
    <property type="entry name" value="Pelota_N"/>
    <property type="match status" value="1"/>
</dbReference>
<comment type="caution">
    <text evidence="12">The sequence shown here is derived from an EMBL/GenBank/DDBJ whole genome shotgun (WGS) entry which is preliminary data.</text>
</comment>
<dbReference type="GO" id="GO:0051321">
    <property type="term" value="P:meiotic cell cycle"/>
    <property type="evidence" value="ECO:0007669"/>
    <property type="project" value="UniProtKB-KW"/>
</dbReference>
<dbReference type="InterPro" id="IPR005141">
    <property type="entry name" value="eRF1_2"/>
</dbReference>
<evidence type="ECO:0000313" key="13">
    <source>
        <dbReference type="Proteomes" id="UP001153365"/>
    </source>
</evidence>
<sequence>MKHIRRHIEKNKSGSVTLLLEHDEDLWHAYNLISVGDEIRAPAVRKIISETNSGTGSKESHRVRLNLTIEVKKVIYSGADIPTTDQEGSTSSVGIIPTNNSSSSGEATLHLSGPVSQQNEHVKLGAFHTLDLEPGRQFTIIKGPMGWNYVNIQRIKEATESGRGAELAAILCDDTGKATICLISPHTTLIKKRIEVTIPKKKRPGQGSDKAMEKFYKQIFESVLQYFNLTELKLVIIASPGATKDLVYESIFSEATRTGKKEILTSKSKFQRVYSPSVHIQSLTEVLSSPQVSNQLKDSQYSKEIQALDKFQKMLNSDEHRAWYGEKHVDQAAERGAIGTLLISDTLFRHSDPDKRNKFIKLTKDVKQFGGQVLIFSSMHVSGAKLNEMSGVAAILTYPLDIDVIEAEERNGG</sequence>
<dbReference type="Pfam" id="PF03464">
    <property type="entry name" value="eRF1_2"/>
    <property type="match status" value="1"/>
</dbReference>
<keyword evidence="6 10" id="KW-0479">Metal-binding</keyword>
<dbReference type="GO" id="GO:0070966">
    <property type="term" value="P:nuclear-transcribed mRNA catabolic process, no-go decay"/>
    <property type="evidence" value="ECO:0007669"/>
    <property type="project" value="InterPro"/>
</dbReference>
<dbReference type="InterPro" id="IPR005140">
    <property type="entry name" value="eRF1_Pelota-like_N"/>
</dbReference>
<evidence type="ECO:0000256" key="9">
    <source>
        <dbReference type="ARBA" id="ARBA00023306"/>
    </source>
</evidence>